<dbReference type="InterPro" id="IPR006439">
    <property type="entry name" value="HAD-SF_hydro_IA"/>
</dbReference>
<protein>
    <recommendedName>
        <fullName evidence="5">Haloacid dehalogenase-like hydrolase domain-containing protein 2</fullName>
    </recommendedName>
</protein>
<comment type="similarity">
    <text evidence="2">Belongs to the HAD-like hydrolase superfamily.</text>
</comment>
<accession>A0ABU1FKM1</accession>
<dbReference type="InterPro" id="IPR036412">
    <property type="entry name" value="HAD-like_sf"/>
</dbReference>
<proteinExistence type="inferred from homology"/>
<evidence type="ECO:0000256" key="4">
    <source>
        <dbReference type="ARBA" id="ARBA00022842"/>
    </source>
</evidence>
<dbReference type="Pfam" id="PF13242">
    <property type="entry name" value="Hydrolase_like"/>
    <property type="match status" value="1"/>
</dbReference>
<evidence type="ECO:0000256" key="5">
    <source>
        <dbReference type="ARBA" id="ARBA00039666"/>
    </source>
</evidence>
<dbReference type="NCBIfam" id="TIGR01549">
    <property type="entry name" value="HAD-SF-IA-v1"/>
    <property type="match status" value="1"/>
</dbReference>
<evidence type="ECO:0000313" key="7">
    <source>
        <dbReference type="Proteomes" id="UP001260072"/>
    </source>
</evidence>
<comment type="cofactor">
    <cofactor evidence="1">
        <name>Mg(2+)</name>
        <dbReference type="ChEBI" id="CHEBI:18420"/>
    </cofactor>
</comment>
<dbReference type="PANTHER" id="PTHR19288">
    <property type="entry name" value="4-NITROPHENYLPHOSPHATASE-RELATED"/>
    <property type="match status" value="1"/>
</dbReference>
<dbReference type="GO" id="GO:0016787">
    <property type="term" value="F:hydrolase activity"/>
    <property type="evidence" value="ECO:0007669"/>
    <property type="project" value="UniProtKB-KW"/>
</dbReference>
<dbReference type="NCBIfam" id="TIGR01458">
    <property type="entry name" value="HAD-SF-IIA-hyp3"/>
    <property type="match status" value="1"/>
</dbReference>
<dbReference type="SUPFAM" id="SSF56784">
    <property type="entry name" value="HAD-like"/>
    <property type="match status" value="1"/>
</dbReference>
<keyword evidence="3" id="KW-0479">Metal-binding</keyword>
<name>A0ABU1FKM1_9MICO</name>
<keyword evidence="4" id="KW-0460">Magnesium</keyword>
<dbReference type="InterPro" id="IPR023214">
    <property type="entry name" value="HAD_sf"/>
</dbReference>
<dbReference type="Gene3D" id="3.40.50.1000">
    <property type="entry name" value="HAD superfamily/HAD-like"/>
    <property type="match status" value="2"/>
</dbReference>
<dbReference type="InterPro" id="IPR006357">
    <property type="entry name" value="HAD-SF_hydro_IIA"/>
</dbReference>
<reference evidence="7" key="1">
    <citation type="submission" date="2023-07" db="EMBL/GenBank/DDBJ databases">
        <title>Description of three actinobacteria isolated from air of manufacturing shop in a pharmaceutical factory.</title>
        <authorList>
            <person name="Zhang D.-F."/>
        </authorList>
    </citation>
    <scope>NUCLEOTIDE SEQUENCE [LARGE SCALE GENOMIC DNA]</scope>
    <source>
        <strain evidence="7">CCTCC AB 2011122</strain>
    </source>
</reference>
<dbReference type="EMBL" id="JAVKGS010000002">
    <property type="protein sequence ID" value="MDR5691897.1"/>
    <property type="molecule type" value="Genomic_DNA"/>
</dbReference>
<keyword evidence="6" id="KW-0378">Hydrolase</keyword>
<comment type="caution">
    <text evidence="6">The sequence shown here is derived from an EMBL/GenBank/DDBJ whole genome shotgun (WGS) entry which is preliminary data.</text>
</comment>
<dbReference type="InterPro" id="IPR006355">
    <property type="entry name" value="LHPP/HDHD2"/>
</dbReference>
<evidence type="ECO:0000256" key="1">
    <source>
        <dbReference type="ARBA" id="ARBA00001946"/>
    </source>
</evidence>
<evidence type="ECO:0000256" key="3">
    <source>
        <dbReference type="ARBA" id="ARBA00022723"/>
    </source>
</evidence>
<evidence type="ECO:0000313" key="6">
    <source>
        <dbReference type="EMBL" id="MDR5691897.1"/>
    </source>
</evidence>
<dbReference type="PANTHER" id="PTHR19288:SF46">
    <property type="entry name" value="HALOACID DEHALOGENASE-LIKE HYDROLASE DOMAIN-CONTAINING PROTEIN 2"/>
    <property type="match status" value="1"/>
</dbReference>
<keyword evidence="7" id="KW-1185">Reference proteome</keyword>
<dbReference type="Proteomes" id="UP001260072">
    <property type="component" value="Unassembled WGS sequence"/>
</dbReference>
<dbReference type="RefSeq" id="WP_310520481.1">
    <property type="nucleotide sequence ID" value="NZ_BAABBS010000002.1"/>
</dbReference>
<organism evidence="6 7">
    <name type="scientific">Agromyces indicus</name>
    <dbReference type="NCBI Taxonomy" id="758919"/>
    <lineage>
        <taxon>Bacteria</taxon>
        <taxon>Bacillati</taxon>
        <taxon>Actinomycetota</taxon>
        <taxon>Actinomycetes</taxon>
        <taxon>Micrococcales</taxon>
        <taxon>Microbacteriaceae</taxon>
        <taxon>Agromyces</taxon>
    </lineage>
</organism>
<evidence type="ECO:0000256" key="2">
    <source>
        <dbReference type="ARBA" id="ARBA00007958"/>
    </source>
</evidence>
<gene>
    <name evidence="6" type="ORF">RH861_07445</name>
</gene>
<dbReference type="NCBIfam" id="TIGR01509">
    <property type="entry name" value="HAD-SF-IA-v3"/>
    <property type="match status" value="1"/>
</dbReference>
<dbReference type="NCBIfam" id="TIGR01460">
    <property type="entry name" value="HAD-SF-IIA"/>
    <property type="match status" value="1"/>
</dbReference>
<dbReference type="Pfam" id="PF13344">
    <property type="entry name" value="Hydrolase_6"/>
    <property type="match status" value="1"/>
</dbReference>
<sequence>MTGVLLDLDGVVYVGDEAIAGAPEAVARLDAEGVPYCYLTNTTSRPRSAIVASLARLGVGADAERILTPAVAAAAWLRREGIERPALFVPDATATEFAGLEPLAPSADEGAGAVVVGDLGEGWEFATLNRAFRLLMADPHVPLVALGLTRYWRAPDGLRLDVGAFVRALEHASGREAVVLGKPDPAFYGAAVAALGVDPSDVVMVGDDIRSDVDGAQRAGLTGVLVRTGKFSPADLDGEVRPDAVLDSIADLPDWLAARRR</sequence>